<dbReference type="InterPro" id="IPR036397">
    <property type="entry name" value="RNaseH_sf"/>
</dbReference>
<dbReference type="Gene3D" id="3.30.420.10">
    <property type="entry name" value="Ribonuclease H-like superfamily/Ribonuclease H"/>
    <property type="match status" value="1"/>
</dbReference>
<feature type="compositionally biased region" description="Pro residues" evidence="1">
    <location>
        <begin position="45"/>
        <end position="58"/>
    </location>
</feature>
<dbReference type="PROSITE" id="PS50821">
    <property type="entry name" value="PAZ"/>
    <property type="match status" value="1"/>
</dbReference>
<feature type="compositionally biased region" description="Polar residues" evidence="1">
    <location>
        <begin position="20"/>
        <end position="39"/>
    </location>
</feature>
<dbReference type="CDD" id="cd04657">
    <property type="entry name" value="Piwi_ago-like"/>
    <property type="match status" value="1"/>
</dbReference>
<dbReference type="CDD" id="cd02846">
    <property type="entry name" value="PAZ_argonaute_like"/>
    <property type="match status" value="1"/>
</dbReference>
<evidence type="ECO:0000259" key="3">
    <source>
        <dbReference type="PROSITE" id="PS50822"/>
    </source>
</evidence>
<feature type="domain" description="PAZ" evidence="2">
    <location>
        <begin position="404"/>
        <end position="519"/>
    </location>
</feature>
<dbReference type="InterPro" id="IPR032472">
    <property type="entry name" value="ArgoL2"/>
</dbReference>
<evidence type="ECO:0000259" key="2">
    <source>
        <dbReference type="PROSITE" id="PS50821"/>
    </source>
</evidence>
<dbReference type="EMBL" id="ML996567">
    <property type="protein sequence ID" value="KAF2760873.1"/>
    <property type="molecule type" value="Genomic_DNA"/>
</dbReference>
<dbReference type="Pfam" id="PF16488">
    <property type="entry name" value="ArgoL2"/>
    <property type="match status" value="1"/>
</dbReference>
<dbReference type="OrthoDB" id="10252740at2759"/>
<dbReference type="SMART" id="SM01163">
    <property type="entry name" value="DUF1785"/>
    <property type="match status" value="1"/>
</dbReference>
<feature type="domain" description="Piwi" evidence="3">
    <location>
        <begin position="697"/>
        <end position="1006"/>
    </location>
</feature>
<evidence type="ECO:0000256" key="1">
    <source>
        <dbReference type="SAM" id="MobiDB-lite"/>
    </source>
</evidence>
<dbReference type="AlphaFoldDB" id="A0A6A6WDT5"/>
<name>A0A6A6WDT5_9PEZI</name>
<dbReference type="GO" id="GO:0003723">
    <property type="term" value="F:RNA binding"/>
    <property type="evidence" value="ECO:0007669"/>
    <property type="project" value="InterPro"/>
</dbReference>
<dbReference type="Pfam" id="PF16486">
    <property type="entry name" value="ArgoN"/>
    <property type="match status" value="1"/>
</dbReference>
<dbReference type="InterPro" id="IPR014811">
    <property type="entry name" value="ArgoL1"/>
</dbReference>
<dbReference type="InterPro" id="IPR036085">
    <property type="entry name" value="PAZ_dom_sf"/>
</dbReference>
<dbReference type="PROSITE" id="PS50822">
    <property type="entry name" value="PIWI"/>
    <property type="match status" value="1"/>
</dbReference>
<dbReference type="InterPro" id="IPR012337">
    <property type="entry name" value="RNaseH-like_sf"/>
</dbReference>
<dbReference type="GeneID" id="54489868"/>
<dbReference type="InterPro" id="IPR045246">
    <property type="entry name" value="Piwi_ago-like"/>
</dbReference>
<dbReference type="Pfam" id="PF02170">
    <property type="entry name" value="PAZ"/>
    <property type="match status" value="1"/>
</dbReference>
<dbReference type="Gene3D" id="3.40.50.2300">
    <property type="match status" value="1"/>
</dbReference>
<dbReference type="Proteomes" id="UP000799437">
    <property type="component" value="Unassembled WGS sequence"/>
</dbReference>
<keyword evidence="5" id="KW-1185">Reference proteome</keyword>
<dbReference type="Pfam" id="PF08699">
    <property type="entry name" value="ArgoL1"/>
    <property type="match status" value="1"/>
</dbReference>
<dbReference type="SUPFAM" id="SSF53098">
    <property type="entry name" value="Ribonuclease H-like"/>
    <property type="match status" value="1"/>
</dbReference>
<dbReference type="InterPro" id="IPR003165">
    <property type="entry name" value="Piwi"/>
</dbReference>
<feature type="region of interest" description="Disordered" evidence="1">
    <location>
        <begin position="1"/>
        <end position="70"/>
    </location>
</feature>
<dbReference type="InterPro" id="IPR003100">
    <property type="entry name" value="PAZ_dom"/>
</dbReference>
<dbReference type="Gene3D" id="2.170.260.10">
    <property type="entry name" value="paz domain"/>
    <property type="match status" value="1"/>
</dbReference>
<sequence length="1058" mass="118320">MAGASKRRAAKEAGAGGSTRGTRQSNTTAGQQDSPSSAGAQRPSPNSPPRFDGPPKEPTPAGRSAPTSVDVRNISEAIGMAGWALARGIANCPHISFSFRSLYHLNTILDYQTLFYRLHLLLLSYHTSNHPYFILSLSTRYLPSVEVMAARAQHTFRNLDIRINNVEQFKAPGSLPARPPVLNSNGYECVVKLNSFGVANMPAKAVYQYDIVVNKGDEKRGLVKKVWASKTIQHRLAGWLFDGNKLAWSLDLHAEMLTITVDLDAEQGRTVRPGGRSNKHNVFIKKTKTLKFDTLEHYMNGKGAVAFDSDCLEAINFLDHLMREYPSQLYTKIKRSFFPPSSNAPGRIQLGNGVEAFKGVYSSMRVVNRPEPMKLAVNVDVANGTFWTAMKLEMSILQVMKYRNTSELQANFAHEKNSWDRSRLKRELKRYSRVSVVTNHRGGPSELFTIDKFIAQSAQEKKFEMTERNDAGDIIKREWVTYAQYFKRKYNITLTTGLPLIKTTKKDVYLPLDVLSIPPNQRYAFKLDEKQTSNMIKFAVTLPRQRWDAIQDGVNMLKWNLDPYLIKFNVKINPDATRIKARVLPAPDLKFAGSGKVGSGECAKGRWRIDDLKFLYSNVNILKSWGICVVQGRGGVDKTSVQQFMSNFIRIYEKHGGRIDPGSKQPPIELGNLAQGGEMITTIWNTTGNRFQVKPQILIFIVPDRNADTYNRIKKSCECRYGIPSQVMQASHVQQNKPQYISNVLMKVNAKLGGATSLAVPSNIDAAKRNAQKNWGQPTMCIGADVSHPAPGSQGGSYAALTVSLNLQCTRYAAQVNTNGHRVEMITTSNFDQHLYSMFNWWVQNVGGGRVPQRVFYFRDGVSEGQYAHVLEQEVRDMKQVFKKVAPNSNVKVTVIVASKRHHIRFFPETRADRNGNPQPGTLVETGVTHPFEFDFYLNAHSAIKGTARPVHYHVLLNEAGVHSAELQQYIFEHSFQYARSTTPVSIFPAVYYAHLASQRARAHENTPAVSSGKKETQAGGTAKPPGVSSASDKTQTEVPPLIPMNQSSGLQYSMWYI</sequence>
<proteinExistence type="predicted"/>
<dbReference type="SMART" id="SM00950">
    <property type="entry name" value="Piwi"/>
    <property type="match status" value="1"/>
</dbReference>
<dbReference type="InterPro" id="IPR032474">
    <property type="entry name" value="Argonaute_N"/>
</dbReference>
<dbReference type="SUPFAM" id="SSF101690">
    <property type="entry name" value="PAZ domain"/>
    <property type="match status" value="1"/>
</dbReference>
<feature type="region of interest" description="Disordered" evidence="1">
    <location>
        <begin position="1004"/>
        <end position="1045"/>
    </location>
</feature>
<accession>A0A6A6WDT5</accession>
<dbReference type="PANTHER" id="PTHR22891">
    <property type="entry name" value="EUKARYOTIC TRANSLATION INITIATION FACTOR 2C"/>
    <property type="match status" value="1"/>
</dbReference>
<dbReference type="RefSeq" id="XP_033603324.1">
    <property type="nucleotide sequence ID" value="XM_033748814.1"/>
</dbReference>
<gene>
    <name evidence="4" type="ORF">EJ05DRAFT_524114</name>
</gene>
<dbReference type="Pfam" id="PF02171">
    <property type="entry name" value="Piwi"/>
    <property type="match status" value="1"/>
</dbReference>
<organism evidence="4 5">
    <name type="scientific">Pseudovirgaria hyperparasitica</name>
    <dbReference type="NCBI Taxonomy" id="470096"/>
    <lineage>
        <taxon>Eukaryota</taxon>
        <taxon>Fungi</taxon>
        <taxon>Dikarya</taxon>
        <taxon>Ascomycota</taxon>
        <taxon>Pezizomycotina</taxon>
        <taxon>Dothideomycetes</taxon>
        <taxon>Dothideomycetes incertae sedis</taxon>
        <taxon>Acrospermales</taxon>
        <taxon>Acrospermaceae</taxon>
        <taxon>Pseudovirgaria</taxon>
    </lineage>
</organism>
<evidence type="ECO:0000313" key="4">
    <source>
        <dbReference type="EMBL" id="KAF2760873.1"/>
    </source>
</evidence>
<evidence type="ECO:0000313" key="5">
    <source>
        <dbReference type="Proteomes" id="UP000799437"/>
    </source>
</evidence>
<reference evidence="4" key="1">
    <citation type="journal article" date="2020" name="Stud. Mycol.">
        <title>101 Dothideomycetes genomes: a test case for predicting lifestyles and emergence of pathogens.</title>
        <authorList>
            <person name="Haridas S."/>
            <person name="Albert R."/>
            <person name="Binder M."/>
            <person name="Bloem J."/>
            <person name="Labutti K."/>
            <person name="Salamov A."/>
            <person name="Andreopoulos B."/>
            <person name="Baker S."/>
            <person name="Barry K."/>
            <person name="Bills G."/>
            <person name="Bluhm B."/>
            <person name="Cannon C."/>
            <person name="Castanera R."/>
            <person name="Culley D."/>
            <person name="Daum C."/>
            <person name="Ezra D."/>
            <person name="Gonzalez J."/>
            <person name="Henrissat B."/>
            <person name="Kuo A."/>
            <person name="Liang C."/>
            <person name="Lipzen A."/>
            <person name="Lutzoni F."/>
            <person name="Magnuson J."/>
            <person name="Mondo S."/>
            <person name="Nolan M."/>
            <person name="Ohm R."/>
            <person name="Pangilinan J."/>
            <person name="Park H.-J."/>
            <person name="Ramirez L."/>
            <person name="Alfaro M."/>
            <person name="Sun H."/>
            <person name="Tritt A."/>
            <person name="Yoshinaga Y."/>
            <person name="Zwiers L.-H."/>
            <person name="Turgeon B."/>
            <person name="Goodwin S."/>
            <person name="Spatafora J."/>
            <person name="Crous P."/>
            <person name="Grigoriev I."/>
        </authorList>
    </citation>
    <scope>NUCLEOTIDE SEQUENCE</scope>
    <source>
        <strain evidence="4">CBS 121739</strain>
    </source>
</reference>
<protein>
    <submittedName>
        <fullName evidence="4">Piwi-domain-containing protein</fullName>
    </submittedName>
</protein>
<feature type="compositionally biased region" description="Polar residues" evidence="1">
    <location>
        <begin position="1029"/>
        <end position="1038"/>
    </location>
</feature>